<reference evidence="1 2" key="1">
    <citation type="submission" date="2022-06" db="EMBL/GenBank/DDBJ databases">
        <title>Isolation of gut microbiota from human fecal samples.</title>
        <authorList>
            <person name="Pamer E.G."/>
            <person name="Barat B."/>
            <person name="Waligurski E."/>
            <person name="Medina S."/>
            <person name="Paddock L."/>
            <person name="Mostad J."/>
        </authorList>
    </citation>
    <scope>NUCLEOTIDE SEQUENCE [LARGE SCALE GENOMIC DNA]</scope>
    <source>
        <strain evidence="1 2">SL.3.17</strain>
    </source>
</reference>
<protein>
    <recommendedName>
        <fullName evidence="3">Family 2 glycosyl transferase</fullName>
    </recommendedName>
</protein>
<accession>A0ABT1RPZ7</accession>
<dbReference type="SUPFAM" id="SSF51445">
    <property type="entry name" value="(Trans)glycosidases"/>
    <property type="match status" value="1"/>
</dbReference>
<organism evidence="1 2">
    <name type="scientific">Anaerovorax odorimutans</name>
    <dbReference type="NCBI Taxonomy" id="109327"/>
    <lineage>
        <taxon>Bacteria</taxon>
        <taxon>Bacillati</taxon>
        <taxon>Bacillota</taxon>
        <taxon>Clostridia</taxon>
        <taxon>Peptostreptococcales</taxon>
        <taxon>Anaerovoracaceae</taxon>
        <taxon>Anaerovorax</taxon>
    </lineage>
</organism>
<gene>
    <name evidence="1" type="ORF">NE619_11050</name>
</gene>
<dbReference type="EMBL" id="JANFXK010000011">
    <property type="protein sequence ID" value="MCQ4637260.1"/>
    <property type="molecule type" value="Genomic_DNA"/>
</dbReference>
<dbReference type="InterPro" id="IPR017853">
    <property type="entry name" value="GH"/>
</dbReference>
<dbReference type="RefSeq" id="WP_256132451.1">
    <property type="nucleotide sequence ID" value="NZ_JANFXK010000011.1"/>
</dbReference>
<evidence type="ECO:0008006" key="3">
    <source>
        <dbReference type="Google" id="ProtNLM"/>
    </source>
</evidence>
<evidence type="ECO:0000313" key="2">
    <source>
        <dbReference type="Proteomes" id="UP001524502"/>
    </source>
</evidence>
<keyword evidence="2" id="KW-1185">Reference proteome</keyword>
<sequence length="715" mass="83034">MKKFLIVCACLLLGYMGLNYVYYNTSFPWTPDSGKPLEVQAKTQGKDILMKKDGGWEKITVCGMNMGSGYPGHYATDFAINYNTYIQWFKMMQAMNVNVLRIYTIQNDTFYKAFYDYNKGRKNPLYLIHGIWVDDYAMRSHLDAFSKEVHDAFIDDCKKVVDIIHGRRHIGFNSDYGSGEYEWDISPYVIGYVAGVEWEPDLVVYTNDKRDEIKEYQGTYFSTEEGASPFECFLAETGDRMMEYEVKKYSQQRLLAFANWPETDPLDHKLWSKERTNNFVKVDVEHIRQEAAVKSGTFASYHVYPYYPPFMYYEKQFLKNGRKNGYKTYLKALNKHHADKPVLVTEFGLPSARGIAQRDLNRGLDQGNLSEDEQGKGLQLLFTDIMDSGCAGGMVFTWQDEWFKRTWNTWPNIDSTRTPFWSDIQTNEQMFGIITFDPGEVRSICYVDGDISEWQSVKPVIEKDDMSLSMVYDERALYIRVHKKDLDLEKEDVYIPLDTTPKSGAVKDETHGLKYSMPADFVIEIKSEKDAEIQVQEYYNTTETLYGSYIHRIDPYLDPPDKDSGVFEDIKLYLRRSMKLSEDEWEPADLFNTGKLRPGNGNPNSREFNFLTDYCVSGDEIEIRIPWGLINFSDPSNMRIHDDYYKHYGVENLSINHLNTALYTRKGGRGGQVSSTGFAAMKLEGWGNLPTYHQRIKKSYYYMQEIYGKYLKEGA</sequence>
<proteinExistence type="predicted"/>
<evidence type="ECO:0000313" key="1">
    <source>
        <dbReference type="EMBL" id="MCQ4637260.1"/>
    </source>
</evidence>
<dbReference type="Proteomes" id="UP001524502">
    <property type="component" value="Unassembled WGS sequence"/>
</dbReference>
<dbReference type="Gene3D" id="3.20.20.80">
    <property type="entry name" value="Glycosidases"/>
    <property type="match status" value="2"/>
</dbReference>
<name>A0ABT1RPZ7_9FIRM</name>
<comment type="caution">
    <text evidence="1">The sequence shown here is derived from an EMBL/GenBank/DDBJ whole genome shotgun (WGS) entry which is preliminary data.</text>
</comment>